<evidence type="ECO:0000256" key="1">
    <source>
        <dbReference type="SAM" id="MobiDB-lite"/>
    </source>
</evidence>
<sequence>MARQLTVSDTTDQRTLTESADTASDDTPETPMGLLAQAQEYMIDVATEHFLDLPVKAIDC</sequence>
<organism evidence="2 3">
    <name type="scientific">Haladaptatus pallidirubidus</name>
    <dbReference type="NCBI Taxonomy" id="1008152"/>
    <lineage>
        <taxon>Archaea</taxon>
        <taxon>Methanobacteriati</taxon>
        <taxon>Methanobacteriota</taxon>
        <taxon>Stenosarchaea group</taxon>
        <taxon>Halobacteria</taxon>
        <taxon>Halobacteriales</taxon>
        <taxon>Haladaptataceae</taxon>
        <taxon>Haladaptatus</taxon>
    </lineage>
</organism>
<gene>
    <name evidence="2" type="ORF">GCM10025751_54640</name>
</gene>
<keyword evidence="3" id="KW-1185">Reference proteome</keyword>
<evidence type="ECO:0008006" key="4">
    <source>
        <dbReference type="Google" id="ProtNLM"/>
    </source>
</evidence>
<proteinExistence type="predicted"/>
<dbReference type="RefSeq" id="WP_227778956.1">
    <property type="nucleotide sequence ID" value="NZ_BAABKX010000030.1"/>
</dbReference>
<protein>
    <recommendedName>
        <fullName evidence="4">Transposase</fullName>
    </recommendedName>
</protein>
<accession>A0AAV3URX8</accession>
<dbReference type="EMBL" id="BAABKX010000030">
    <property type="protein sequence ID" value="GAA5064705.1"/>
    <property type="molecule type" value="Genomic_DNA"/>
</dbReference>
<dbReference type="GeneID" id="68617662"/>
<feature type="compositionally biased region" description="Polar residues" evidence="1">
    <location>
        <begin position="1"/>
        <end position="22"/>
    </location>
</feature>
<evidence type="ECO:0000313" key="2">
    <source>
        <dbReference type="EMBL" id="GAA5064705.1"/>
    </source>
</evidence>
<dbReference type="Proteomes" id="UP001501729">
    <property type="component" value="Unassembled WGS sequence"/>
</dbReference>
<reference evidence="2 3" key="1">
    <citation type="journal article" date="2019" name="Int. J. Syst. Evol. Microbiol.">
        <title>The Global Catalogue of Microorganisms (GCM) 10K type strain sequencing project: providing services to taxonomists for standard genome sequencing and annotation.</title>
        <authorList>
            <consortium name="The Broad Institute Genomics Platform"/>
            <consortium name="The Broad Institute Genome Sequencing Center for Infectious Disease"/>
            <person name="Wu L."/>
            <person name="Ma J."/>
        </authorList>
    </citation>
    <scope>NUCLEOTIDE SEQUENCE [LARGE SCALE GENOMIC DNA]</scope>
    <source>
        <strain evidence="2 3">JCM 17504</strain>
    </source>
</reference>
<evidence type="ECO:0000313" key="3">
    <source>
        <dbReference type="Proteomes" id="UP001501729"/>
    </source>
</evidence>
<comment type="caution">
    <text evidence="2">The sequence shown here is derived from an EMBL/GenBank/DDBJ whole genome shotgun (WGS) entry which is preliminary data.</text>
</comment>
<dbReference type="AlphaFoldDB" id="A0AAV3URX8"/>
<feature type="region of interest" description="Disordered" evidence="1">
    <location>
        <begin position="1"/>
        <end position="30"/>
    </location>
</feature>
<name>A0AAV3URX8_9EURY</name>